<dbReference type="AlphaFoldDB" id="A0ABD3RG18"/>
<organism evidence="2 3">
    <name type="scientific">Cyclostephanos tholiformis</name>
    <dbReference type="NCBI Taxonomy" id="382380"/>
    <lineage>
        <taxon>Eukaryota</taxon>
        <taxon>Sar</taxon>
        <taxon>Stramenopiles</taxon>
        <taxon>Ochrophyta</taxon>
        <taxon>Bacillariophyta</taxon>
        <taxon>Coscinodiscophyceae</taxon>
        <taxon>Thalassiosirophycidae</taxon>
        <taxon>Stephanodiscales</taxon>
        <taxon>Stephanodiscaceae</taxon>
        <taxon>Cyclostephanos</taxon>
    </lineage>
</organism>
<evidence type="ECO:0000313" key="3">
    <source>
        <dbReference type="Proteomes" id="UP001530377"/>
    </source>
</evidence>
<evidence type="ECO:0000313" key="2">
    <source>
        <dbReference type="EMBL" id="KAL3811282.1"/>
    </source>
</evidence>
<gene>
    <name evidence="2" type="ORF">ACHAXA_009282</name>
</gene>
<feature type="compositionally biased region" description="Basic and acidic residues" evidence="1">
    <location>
        <begin position="64"/>
        <end position="79"/>
    </location>
</feature>
<protein>
    <recommendedName>
        <fullName evidence="4">Fe2OG dioxygenase domain-containing protein</fullName>
    </recommendedName>
</protein>
<feature type="non-terminal residue" evidence="2">
    <location>
        <position position="1"/>
    </location>
</feature>
<feature type="region of interest" description="Disordered" evidence="1">
    <location>
        <begin position="164"/>
        <end position="189"/>
    </location>
</feature>
<feature type="compositionally biased region" description="Basic and acidic residues" evidence="1">
    <location>
        <begin position="168"/>
        <end position="185"/>
    </location>
</feature>
<comment type="caution">
    <text evidence="2">The sequence shown here is derived from an EMBL/GenBank/DDBJ whole genome shotgun (WGS) entry which is preliminary data.</text>
</comment>
<sequence length="473" mass="53222">NKYAVWLSCNNPSTNPMADATLSPVEAADAARKLWLTATCQSHLDEVERLYRWALSTKDERFASERAVSEDRRNDGRGDDGEDGPFVGSDCNDNGNDDVGPPMKRMKSSRGGLGCGLNREQYNRVGERFALLLCQSGRSKRARRGLASMGFTCRLAEKVLDYPSDDDYNSKRKDQKSIDEEKSSESKPPCQIIDGFLSELESERLRLVFQSPTSSYWTDHRYEVEPPSPYFSYVISLEEIRNGRHRFGFIGDLTQKIASCPLLNGRFPKLRSNAKFVEIWAHNRPHASGHQMHFDSDDEGRGGVRHPIISTILYVSSEDKGKTRGDKPTGGPSLVTNQKLTDVRLASRGWMAHPRPRRLVAFDGRCLHGVVPGKGFRGGRRVTLMMAFWEEIRIREGTGPGSARPFPMWMDGNSSWASQLVSPLTDKDGHCSDHESCVETDPIKLDKIYETLDGRPWQRGMGMPSYDEVFQGF</sequence>
<dbReference type="Proteomes" id="UP001530377">
    <property type="component" value="Unassembled WGS sequence"/>
</dbReference>
<name>A0ABD3RG18_9STRA</name>
<accession>A0ABD3RG18</accession>
<reference evidence="2 3" key="1">
    <citation type="submission" date="2024-10" db="EMBL/GenBank/DDBJ databases">
        <title>Updated reference genomes for cyclostephanoid diatoms.</title>
        <authorList>
            <person name="Roberts W.R."/>
            <person name="Alverson A.J."/>
        </authorList>
    </citation>
    <scope>NUCLEOTIDE SEQUENCE [LARGE SCALE GENOMIC DNA]</scope>
    <source>
        <strain evidence="2 3">AJA228-03</strain>
    </source>
</reference>
<evidence type="ECO:0008006" key="4">
    <source>
        <dbReference type="Google" id="ProtNLM"/>
    </source>
</evidence>
<proteinExistence type="predicted"/>
<keyword evidence="3" id="KW-1185">Reference proteome</keyword>
<evidence type="ECO:0000256" key="1">
    <source>
        <dbReference type="SAM" id="MobiDB-lite"/>
    </source>
</evidence>
<feature type="region of interest" description="Disordered" evidence="1">
    <location>
        <begin position="64"/>
        <end position="111"/>
    </location>
</feature>
<dbReference type="EMBL" id="JALLPB020000270">
    <property type="protein sequence ID" value="KAL3811282.1"/>
    <property type="molecule type" value="Genomic_DNA"/>
</dbReference>